<evidence type="ECO:0000256" key="8">
    <source>
        <dbReference type="ARBA" id="ARBA00023180"/>
    </source>
</evidence>
<evidence type="ECO:0000256" key="1">
    <source>
        <dbReference type="ARBA" id="ARBA00004389"/>
    </source>
</evidence>
<dbReference type="EMBL" id="JAHRHJ020000011">
    <property type="protein sequence ID" value="KAH9296440.1"/>
    <property type="molecule type" value="Genomic_DNA"/>
</dbReference>
<sequence>MHEKSVELYAELAAVAVASFFSAKESPLIEPVRINDGAEENKEALRKSRGEEDDDFQIIEYQAQKGNAMAMYRLGIFYYFGLRGVRRDHAKALVWFHKAVEKGDSLSMELLGEIYARGSGVERNYTKALDWLKAASRQKRFSAYNGIGYLYVKGQGVENKNYTKAKEYFKKAAENDDPNGHYNLGVLYLKGMGVKKNVKLACRHFIIAANAGQPKAFYQLGKMFQNGIGLKKDLAMAAILYKLVAERGPWGSLLRWALECYLKGQTGKALLLYSRVAELGYEVAQSNAAWILDKYGEYDICIGKSGFCADVERHQRAHTLWWHASEQGNEHAALLIGDAYYYGRGTERDYERAAEAYLHAHSQANAQAMFNLGFMHEHGQGLPFDLHLAKRYYDQALETDPAAKLPVMLALMSVWLRKNYAGSSVVTLIDSLPDILPRLGVWLKKTLLDDGNVTIVTLVVCLLTVLYLRGRQRRMVAPAEPQPQVRNN</sequence>
<dbReference type="PANTHER" id="PTHR45084">
    <property type="entry name" value="ERAD-ASSOCIATED E3 UBIQUITIN-PROTEIN LIGASE COMPONENT HRD3A-RELATED"/>
    <property type="match status" value="1"/>
</dbReference>
<keyword evidence="3" id="KW-0732">Signal</keyword>
<evidence type="ECO:0000256" key="9">
    <source>
        <dbReference type="ARBA" id="ARBA00038101"/>
    </source>
</evidence>
<dbReference type="InterPro" id="IPR006597">
    <property type="entry name" value="Sel1-like"/>
</dbReference>
<evidence type="ECO:0000256" key="3">
    <source>
        <dbReference type="ARBA" id="ARBA00022729"/>
    </source>
</evidence>
<name>A0AA38FBX1_TAXCH</name>
<evidence type="ECO:0000256" key="10">
    <source>
        <dbReference type="SAM" id="Phobius"/>
    </source>
</evidence>
<dbReference type="PANTHER" id="PTHR45084:SF1">
    <property type="entry name" value="ERAD-ASSOCIATED E3 UBIQUITIN-PROTEIN LIGASE COMPONENT HRD3A-RELATED"/>
    <property type="match status" value="1"/>
</dbReference>
<dbReference type="InterPro" id="IPR011990">
    <property type="entry name" value="TPR-like_helical_dom_sf"/>
</dbReference>
<keyword evidence="8" id="KW-0325">Glycoprotein</keyword>
<gene>
    <name evidence="11" type="ORF">KI387_040028</name>
</gene>
<keyword evidence="2 10" id="KW-0812">Transmembrane</keyword>
<comment type="subcellular location">
    <subcellularLocation>
        <location evidence="1">Endoplasmic reticulum membrane</location>
        <topology evidence="1">Single-pass membrane protein</topology>
    </subcellularLocation>
</comment>
<evidence type="ECO:0000256" key="4">
    <source>
        <dbReference type="ARBA" id="ARBA00022737"/>
    </source>
</evidence>
<keyword evidence="7 10" id="KW-0472">Membrane</keyword>
<evidence type="ECO:0000313" key="12">
    <source>
        <dbReference type="Proteomes" id="UP000824469"/>
    </source>
</evidence>
<organism evidence="11 12">
    <name type="scientific">Taxus chinensis</name>
    <name type="common">Chinese yew</name>
    <name type="synonym">Taxus wallichiana var. chinensis</name>
    <dbReference type="NCBI Taxonomy" id="29808"/>
    <lineage>
        <taxon>Eukaryota</taxon>
        <taxon>Viridiplantae</taxon>
        <taxon>Streptophyta</taxon>
        <taxon>Embryophyta</taxon>
        <taxon>Tracheophyta</taxon>
        <taxon>Spermatophyta</taxon>
        <taxon>Pinopsida</taxon>
        <taxon>Pinidae</taxon>
        <taxon>Conifers II</taxon>
        <taxon>Cupressales</taxon>
        <taxon>Taxaceae</taxon>
        <taxon>Taxus</taxon>
    </lineage>
</organism>
<dbReference type="OMA" id="IAANKYH"/>
<dbReference type="GO" id="GO:0005789">
    <property type="term" value="C:endoplasmic reticulum membrane"/>
    <property type="evidence" value="ECO:0007669"/>
    <property type="project" value="UniProtKB-SubCell"/>
</dbReference>
<evidence type="ECO:0000313" key="11">
    <source>
        <dbReference type="EMBL" id="KAH9296440.1"/>
    </source>
</evidence>
<keyword evidence="6 10" id="KW-1133">Transmembrane helix</keyword>
<dbReference type="AlphaFoldDB" id="A0AA38FBX1"/>
<dbReference type="InterPro" id="IPR044623">
    <property type="entry name" value="HRD3"/>
</dbReference>
<dbReference type="GO" id="GO:0036503">
    <property type="term" value="P:ERAD pathway"/>
    <property type="evidence" value="ECO:0007669"/>
    <property type="project" value="InterPro"/>
</dbReference>
<dbReference type="Pfam" id="PF08238">
    <property type="entry name" value="Sel1"/>
    <property type="match status" value="7"/>
</dbReference>
<keyword evidence="4" id="KW-0677">Repeat</keyword>
<evidence type="ECO:0000256" key="6">
    <source>
        <dbReference type="ARBA" id="ARBA00022989"/>
    </source>
</evidence>
<feature type="transmembrane region" description="Helical" evidence="10">
    <location>
        <begin position="451"/>
        <end position="468"/>
    </location>
</feature>
<accession>A0AA38FBX1</accession>
<evidence type="ECO:0000256" key="7">
    <source>
        <dbReference type="ARBA" id="ARBA00023136"/>
    </source>
</evidence>
<reference evidence="11 12" key="1">
    <citation type="journal article" date="2021" name="Nat. Plants">
        <title>The Taxus genome provides insights into paclitaxel biosynthesis.</title>
        <authorList>
            <person name="Xiong X."/>
            <person name="Gou J."/>
            <person name="Liao Q."/>
            <person name="Li Y."/>
            <person name="Zhou Q."/>
            <person name="Bi G."/>
            <person name="Li C."/>
            <person name="Du R."/>
            <person name="Wang X."/>
            <person name="Sun T."/>
            <person name="Guo L."/>
            <person name="Liang H."/>
            <person name="Lu P."/>
            <person name="Wu Y."/>
            <person name="Zhang Z."/>
            <person name="Ro D.K."/>
            <person name="Shang Y."/>
            <person name="Huang S."/>
            <person name="Yan J."/>
        </authorList>
    </citation>
    <scope>NUCLEOTIDE SEQUENCE [LARGE SCALE GENOMIC DNA]</scope>
    <source>
        <strain evidence="11">Ta-2019</strain>
    </source>
</reference>
<comment type="similarity">
    <text evidence="9">Belongs to the sel-1 family.</text>
</comment>
<evidence type="ECO:0000256" key="5">
    <source>
        <dbReference type="ARBA" id="ARBA00022824"/>
    </source>
</evidence>
<dbReference type="Gene3D" id="1.25.40.10">
    <property type="entry name" value="Tetratricopeptide repeat domain"/>
    <property type="match status" value="1"/>
</dbReference>
<dbReference type="Proteomes" id="UP000824469">
    <property type="component" value="Unassembled WGS sequence"/>
</dbReference>
<protein>
    <submittedName>
        <fullName evidence="11">Uncharacterized protein</fullName>
    </submittedName>
</protein>
<comment type="caution">
    <text evidence="11">The sequence shown here is derived from an EMBL/GenBank/DDBJ whole genome shotgun (WGS) entry which is preliminary data.</text>
</comment>
<keyword evidence="12" id="KW-1185">Reference proteome</keyword>
<keyword evidence="5" id="KW-0256">Endoplasmic reticulum</keyword>
<dbReference type="FunFam" id="1.25.40.10:FF:001837">
    <property type="entry name" value="ERAD-associated E3 ubiquitin-protein ligase component HRD3A"/>
    <property type="match status" value="1"/>
</dbReference>
<dbReference type="SMART" id="SM00671">
    <property type="entry name" value="SEL1"/>
    <property type="match status" value="7"/>
</dbReference>
<proteinExistence type="inferred from homology"/>
<dbReference type="SUPFAM" id="SSF81901">
    <property type="entry name" value="HCP-like"/>
    <property type="match status" value="3"/>
</dbReference>
<evidence type="ECO:0000256" key="2">
    <source>
        <dbReference type="ARBA" id="ARBA00022692"/>
    </source>
</evidence>